<proteinExistence type="predicted"/>
<protein>
    <submittedName>
        <fullName evidence="2">Uncharacterized protein</fullName>
    </submittedName>
</protein>
<evidence type="ECO:0000313" key="3">
    <source>
        <dbReference type="Proteomes" id="UP000215199"/>
    </source>
</evidence>
<keyword evidence="3" id="KW-1185">Reference proteome</keyword>
<reference evidence="3" key="1">
    <citation type="submission" date="2017-07" db="EMBL/GenBank/DDBJ databases">
        <title>Comparative genome mining reveals phylogenetic distribution patterns of secondary metabolites in Amycolatopsis.</title>
        <authorList>
            <person name="Adamek M."/>
            <person name="Alanjary M."/>
            <person name="Sales-Ortells H."/>
            <person name="Goodfellow M."/>
            <person name="Bull A.T."/>
            <person name="Kalinowski J."/>
            <person name="Ziemert N."/>
        </authorList>
    </citation>
    <scope>NUCLEOTIDE SEQUENCE [LARGE SCALE GENOMIC DNA]</scope>
    <source>
        <strain evidence="3">H5</strain>
    </source>
</reference>
<sequence length="59" mass="6276">MGHHVRVADAEPGSKPAEKEQKPPEALSQFVGKVLASARGYCTTLRVIFSTEPGSVPRG</sequence>
<accession>A0A229SVD7</accession>
<evidence type="ECO:0000256" key="1">
    <source>
        <dbReference type="SAM" id="MobiDB-lite"/>
    </source>
</evidence>
<dbReference type="RefSeq" id="WP_093951333.1">
    <property type="nucleotide sequence ID" value="NZ_NMUL01000038.1"/>
</dbReference>
<dbReference type="EMBL" id="NMUL01000038">
    <property type="protein sequence ID" value="OXM63025.1"/>
    <property type="molecule type" value="Genomic_DNA"/>
</dbReference>
<evidence type="ECO:0000313" key="2">
    <source>
        <dbReference type="EMBL" id="OXM63025.1"/>
    </source>
</evidence>
<comment type="caution">
    <text evidence="2">The sequence shown here is derived from an EMBL/GenBank/DDBJ whole genome shotgun (WGS) entry which is preliminary data.</text>
</comment>
<dbReference type="Proteomes" id="UP000215199">
    <property type="component" value="Unassembled WGS sequence"/>
</dbReference>
<name>A0A229SVD7_9PSEU</name>
<feature type="region of interest" description="Disordered" evidence="1">
    <location>
        <begin position="1"/>
        <end position="25"/>
    </location>
</feature>
<dbReference type="AlphaFoldDB" id="A0A229SVD7"/>
<organism evidence="2 3">
    <name type="scientific">Amycolatopsis vastitatis</name>
    <dbReference type="NCBI Taxonomy" id="1905142"/>
    <lineage>
        <taxon>Bacteria</taxon>
        <taxon>Bacillati</taxon>
        <taxon>Actinomycetota</taxon>
        <taxon>Actinomycetes</taxon>
        <taxon>Pseudonocardiales</taxon>
        <taxon>Pseudonocardiaceae</taxon>
        <taxon>Amycolatopsis</taxon>
    </lineage>
</organism>
<gene>
    <name evidence="2" type="ORF">CF165_32160</name>
</gene>